<keyword evidence="2" id="KW-0808">Transferase</keyword>
<accession>A0A1J5QNE7</accession>
<dbReference type="AlphaFoldDB" id="A0A1J5QNE7"/>
<dbReference type="Gene3D" id="3.40.50.720">
    <property type="entry name" value="NAD(P)-binding Rossmann-like Domain"/>
    <property type="match status" value="1"/>
</dbReference>
<dbReference type="InterPro" id="IPR036291">
    <property type="entry name" value="NAD(P)-bd_dom_sf"/>
</dbReference>
<feature type="domain" description="Enoyl reductase (ER)" evidence="1">
    <location>
        <begin position="36"/>
        <end position="352"/>
    </location>
</feature>
<reference evidence="2" key="1">
    <citation type="submission" date="2016-10" db="EMBL/GenBank/DDBJ databases">
        <title>Sequence of Gallionella enrichment culture.</title>
        <authorList>
            <person name="Poehlein A."/>
            <person name="Muehling M."/>
            <person name="Daniel R."/>
        </authorList>
    </citation>
    <scope>NUCLEOTIDE SEQUENCE</scope>
</reference>
<dbReference type="InterPro" id="IPR051397">
    <property type="entry name" value="Zn-ADH-like_protein"/>
</dbReference>
<keyword evidence="2" id="KW-0012">Acyltransferase</keyword>
<dbReference type="InterPro" id="IPR020843">
    <property type="entry name" value="ER"/>
</dbReference>
<proteinExistence type="predicted"/>
<evidence type="ECO:0000313" key="2">
    <source>
        <dbReference type="EMBL" id="OIQ81423.1"/>
    </source>
</evidence>
<dbReference type="PANTHER" id="PTHR43677">
    <property type="entry name" value="SHORT-CHAIN DEHYDROGENASE/REDUCTASE"/>
    <property type="match status" value="1"/>
</dbReference>
<name>A0A1J5QNE7_9ZZZZ</name>
<dbReference type="InterPro" id="IPR011032">
    <property type="entry name" value="GroES-like_sf"/>
</dbReference>
<dbReference type="GO" id="GO:0008270">
    <property type="term" value="F:zinc ion binding"/>
    <property type="evidence" value="ECO:0007669"/>
    <property type="project" value="InterPro"/>
</dbReference>
<dbReference type="Pfam" id="PF08240">
    <property type="entry name" value="ADH_N"/>
    <property type="match status" value="1"/>
</dbReference>
<protein>
    <submittedName>
        <fullName evidence="2">Mycocerosic acid synthase</fullName>
        <ecNumber evidence="2">2.3.1.111</ecNumber>
    </submittedName>
</protein>
<dbReference type="GO" id="GO:0050111">
    <property type="term" value="F:mycocerosate synthase activity"/>
    <property type="evidence" value="ECO:0007669"/>
    <property type="project" value="UniProtKB-EC"/>
</dbReference>
<gene>
    <name evidence="2" type="primary">mas</name>
    <name evidence="2" type="ORF">GALL_368100</name>
</gene>
<dbReference type="SUPFAM" id="SSF51735">
    <property type="entry name" value="NAD(P)-binding Rossmann-fold domains"/>
    <property type="match status" value="1"/>
</dbReference>
<dbReference type="Pfam" id="PF00107">
    <property type="entry name" value="ADH_zinc_N"/>
    <property type="match status" value="1"/>
</dbReference>
<dbReference type="EMBL" id="MLJW01000926">
    <property type="protein sequence ID" value="OIQ81423.1"/>
    <property type="molecule type" value="Genomic_DNA"/>
</dbReference>
<dbReference type="PROSITE" id="PS01162">
    <property type="entry name" value="QOR_ZETA_CRYSTAL"/>
    <property type="match status" value="1"/>
</dbReference>
<dbReference type="InterPro" id="IPR002364">
    <property type="entry name" value="Quin_OxRdtase/zeta-crystal_CS"/>
</dbReference>
<dbReference type="InterPro" id="IPR013149">
    <property type="entry name" value="ADH-like_C"/>
</dbReference>
<dbReference type="EC" id="2.3.1.111" evidence="2"/>
<dbReference type="SUPFAM" id="SSF50129">
    <property type="entry name" value="GroES-like"/>
    <property type="match status" value="1"/>
</dbReference>
<dbReference type="CDD" id="cd08241">
    <property type="entry name" value="QOR1"/>
    <property type="match status" value="1"/>
</dbReference>
<sequence length="359" mass="38201">MDRRRRSDCIQDKSCKAGICEKWNNVMRAYQVVEHGDPASLQFSDVADILPAKGQILVRVHAAGINYPDVLVVSGKYQVLPARPFTPGKDLAGVVSRIGPGVTGFAVGDRVLGQVEHGAFAEQAVLRPDQAFKIPDAMSFAQAAAMGLVYQTAYLALVDRGAYKTGETVLVGGAAGGIGLAAVQISKGLGARVIAAVRGPDEARFVKENGADVAIDISGADIKDSLRAQVLAATNGAGADIVLDPLGGGFFAAALRAMAWCGRLVVIGFAAGDIPTLKVNYLLLKNISVLGIQWSDYRDRAPERVSAIQADIFRLWQAGAVKPYLMREYPFGELPQALDLIQQGHVRGKLVVIVNPDQR</sequence>
<comment type="caution">
    <text evidence="2">The sequence shown here is derived from an EMBL/GenBank/DDBJ whole genome shotgun (WGS) entry which is preliminary data.</text>
</comment>
<dbReference type="PANTHER" id="PTHR43677:SF4">
    <property type="entry name" value="QUINONE OXIDOREDUCTASE-LIKE PROTEIN 2"/>
    <property type="match status" value="1"/>
</dbReference>
<dbReference type="InterPro" id="IPR013154">
    <property type="entry name" value="ADH-like_N"/>
</dbReference>
<dbReference type="SMART" id="SM00829">
    <property type="entry name" value="PKS_ER"/>
    <property type="match status" value="1"/>
</dbReference>
<dbReference type="Gene3D" id="3.90.180.10">
    <property type="entry name" value="Medium-chain alcohol dehydrogenases, catalytic domain"/>
    <property type="match status" value="1"/>
</dbReference>
<organism evidence="2">
    <name type="scientific">mine drainage metagenome</name>
    <dbReference type="NCBI Taxonomy" id="410659"/>
    <lineage>
        <taxon>unclassified sequences</taxon>
        <taxon>metagenomes</taxon>
        <taxon>ecological metagenomes</taxon>
    </lineage>
</organism>
<evidence type="ECO:0000259" key="1">
    <source>
        <dbReference type="SMART" id="SM00829"/>
    </source>
</evidence>
<dbReference type="GO" id="GO:0016491">
    <property type="term" value="F:oxidoreductase activity"/>
    <property type="evidence" value="ECO:0007669"/>
    <property type="project" value="InterPro"/>
</dbReference>